<keyword evidence="4 6" id="KW-1133">Transmembrane helix</keyword>
<dbReference type="AlphaFoldDB" id="A0A7W9BPW0"/>
<comment type="subcellular location">
    <subcellularLocation>
        <location evidence="1">Membrane</location>
        <topology evidence="1">Multi-pass membrane protein</topology>
    </subcellularLocation>
</comment>
<gene>
    <name evidence="8" type="ORF">FHS99_000235</name>
</gene>
<keyword evidence="9" id="KW-1185">Reference proteome</keyword>
<evidence type="ECO:0000256" key="4">
    <source>
        <dbReference type="ARBA" id="ARBA00022989"/>
    </source>
</evidence>
<accession>A0A7W9BPW0</accession>
<keyword evidence="5 6" id="KW-0472">Membrane</keyword>
<dbReference type="PANTHER" id="PTHR32322">
    <property type="entry name" value="INNER MEMBRANE TRANSPORTER"/>
    <property type="match status" value="1"/>
</dbReference>
<proteinExistence type="inferred from homology"/>
<evidence type="ECO:0000313" key="8">
    <source>
        <dbReference type="EMBL" id="MBB5727779.1"/>
    </source>
</evidence>
<dbReference type="EMBL" id="JACIJR010000001">
    <property type="protein sequence ID" value="MBB5727779.1"/>
    <property type="molecule type" value="Genomic_DNA"/>
</dbReference>
<feature type="transmembrane region" description="Helical" evidence="6">
    <location>
        <begin position="78"/>
        <end position="97"/>
    </location>
</feature>
<evidence type="ECO:0000313" key="9">
    <source>
        <dbReference type="Proteomes" id="UP000546701"/>
    </source>
</evidence>
<dbReference type="PANTHER" id="PTHR32322:SF2">
    <property type="entry name" value="EAMA DOMAIN-CONTAINING PROTEIN"/>
    <property type="match status" value="1"/>
</dbReference>
<evidence type="ECO:0000259" key="7">
    <source>
        <dbReference type="Pfam" id="PF00892"/>
    </source>
</evidence>
<feature type="transmembrane region" description="Helical" evidence="6">
    <location>
        <begin position="263"/>
        <end position="281"/>
    </location>
</feature>
<feature type="domain" description="EamA" evidence="7">
    <location>
        <begin position="170"/>
        <end position="305"/>
    </location>
</feature>
<feature type="transmembrane region" description="Helical" evidence="6">
    <location>
        <begin position="130"/>
        <end position="150"/>
    </location>
</feature>
<protein>
    <submittedName>
        <fullName evidence="8">Drug/metabolite transporter (DMT)-like permease</fullName>
    </submittedName>
</protein>
<feature type="domain" description="EamA" evidence="7">
    <location>
        <begin position="22"/>
        <end position="150"/>
    </location>
</feature>
<dbReference type="SUPFAM" id="SSF103481">
    <property type="entry name" value="Multidrug resistance efflux transporter EmrE"/>
    <property type="match status" value="2"/>
</dbReference>
<feature type="transmembrane region" description="Helical" evidence="6">
    <location>
        <begin position="48"/>
        <end position="66"/>
    </location>
</feature>
<feature type="transmembrane region" description="Helical" evidence="6">
    <location>
        <begin position="103"/>
        <end position="123"/>
    </location>
</feature>
<evidence type="ECO:0000256" key="6">
    <source>
        <dbReference type="SAM" id="Phobius"/>
    </source>
</evidence>
<comment type="similarity">
    <text evidence="2">Belongs to the EamA transporter family.</text>
</comment>
<dbReference type="InterPro" id="IPR050638">
    <property type="entry name" value="AA-Vitamin_Transporters"/>
</dbReference>
<feature type="transmembrane region" description="Helical" evidence="6">
    <location>
        <begin position="196"/>
        <end position="218"/>
    </location>
</feature>
<evidence type="ECO:0000256" key="2">
    <source>
        <dbReference type="ARBA" id="ARBA00007362"/>
    </source>
</evidence>
<feature type="transmembrane region" description="Helical" evidence="6">
    <location>
        <begin position="18"/>
        <end position="36"/>
    </location>
</feature>
<dbReference type="RefSeq" id="WP_157175209.1">
    <property type="nucleotide sequence ID" value="NZ_BMJP01000001.1"/>
</dbReference>
<dbReference type="Proteomes" id="UP000546701">
    <property type="component" value="Unassembled WGS sequence"/>
</dbReference>
<dbReference type="GO" id="GO:0016020">
    <property type="term" value="C:membrane"/>
    <property type="evidence" value="ECO:0007669"/>
    <property type="project" value="UniProtKB-SubCell"/>
</dbReference>
<sequence>MTGALTAPPLPPATIRRVLVPFMLVTLIWGSTWLVIRDQIGIVPASWSVTYRFIVATVAMFGVAVATRAPLRIGRAGMLLAAVIGFCQFFANFNLVYLAETSITSGLVAVVFGLLVVPNAVLGRMLLGQALSVPFLAGSAIAMVGVALLFDHELRTAGVRGEDAIAVAGGIVTTLAAVLAASIANVVQATPAARRVAVIPLIAWAMLFGTIVDAGYAWATVGAPTVEWRWGYVAGIAYLGLAGSALAFPLYYRVIRTIGPARAAYSSVLVPVIAMTLSTAFEGYRWSVQAGVGSALAMAGLVVALRARNPAR</sequence>
<feature type="transmembrane region" description="Helical" evidence="6">
    <location>
        <begin position="230"/>
        <end position="251"/>
    </location>
</feature>
<organism evidence="8 9">
    <name type="scientific">Sphingomonas prati</name>
    <dbReference type="NCBI Taxonomy" id="1843237"/>
    <lineage>
        <taxon>Bacteria</taxon>
        <taxon>Pseudomonadati</taxon>
        <taxon>Pseudomonadota</taxon>
        <taxon>Alphaproteobacteria</taxon>
        <taxon>Sphingomonadales</taxon>
        <taxon>Sphingomonadaceae</taxon>
        <taxon>Sphingomonas</taxon>
    </lineage>
</organism>
<name>A0A7W9BPW0_9SPHN</name>
<evidence type="ECO:0000256" key="1">
    <source>
        <dbReference type="ARBA" id="ARBA00004141"/>
    </source>
</evidence>
<evidence type="ECO:0000256" key="3">
    <source>
        <dbReference type="ARBA" id="ARBA00022692"/>
    </source>
</evidence>
<dbReference type="InterPro" id="IPR037185">
    <property type="entry name" value="EmrE-like"/>
</dbReference>
<dbReference type="InterPro" id="IPR000620">
    <property type="entry name" value="EamA_dom"/>
</dbReference>
<comment type="caution">
    <text evidence="8">The sequence shown here is derived from an EMBL/GenBank/DDBJ whole genome shotgun (WGS) entry which is preliminary data.</text>
</comment>
<feature type="transmembrane region" description="Helical" evidence="6">
    <location>
        <begin position="287"/>
        <end position="307"/>
    </location>
</feature>
<feature type="transmembrane region" description="Helical" evidence="6">
    <location>
        <begin position="165"/>
        <end position="184"/>
    </location>
</feature>
<reference evidence="8 9" key="1">
    <citation type="submission" date="2020-08" db="EMBL/GenBank/DDBJ databases">
        <title>Genomic Encyclopedia of Type Strains, Phase IV (KMG-IV): sequencing the most valuable type-strain genomes for metagenomic binning, comparative biology and taxonomic classification.</title>
        <authorList>
            <person name="Goeker M."/>
        </authorList>
    </citation>
    <scope>NUCLEOTIDE SEQUENCE [LARGE SCALE GENOMIC DNA]</scope>
    <source>
        <strain evidence="8 9">DSM 103336</strain>
    </source>
</reference>
<keyword evidence="3 6" id="KW-0812">Transmembrane</keyword>
<dbReference type="OrthoDB" id="2352272at2"/>
<evidence type="ECO:0000256" key="5">
    <source>
        <dbReference type="ARBA" id="ARBA00023136"/>
    </source>
</evidence>
<dbReference type="Pfam" id="PF00892">
    <property type="entry name" value="EamA"/>
    <property type="match status" value="2"/>
</dbReference>